<dbReference type="EMBL" id="SPNV01000097">
    <property type="protein sequence ID" value="KAF5861530.1"/>
    <property type="molecule type" value="Genomic_DNA"/>
</dbReference>
<dbReference type="InterPro" id="IPR036318">
    <property type="entry name" value="FAD-bd_PCMH-like_sf"/>
</dbReference>
<dbReference type="InterPro" id="IPR006094">
    <property type="entry name" value="Oxid_FAD_bind_N"/>
</dbReference>
<evidence type="ECO:0000259" key="5">
    <source>
        <dbReference type="PROSITE" id="PS51387"/>
    </source>
</evidence>
<dbReference type="SUPFAM" id="SSF56176">
    <property type="entry name" value="FAD-binding/transporter-associated domain-like"/>
    <property type="match status" value="1"/>
</dbReference>
<proteinExistence type="inferred from homology"/>
<keyword evidence="2" id="KW-0285">Flavoprotein</keyword>
<dbReference type="AlphaFoldDB" id="A0A8H6A812"/>
<feature type="domain" description="FAD-binding PCMH-type" evidence="5">
    <location>
        <begin position="44"/>
        <end position="217"/>
    </location>
</feature>
<reference evidence="6 7" key="1">
    <citation type="submission" date="2019-04" db="EMBL/GenBank/DDBJ databases">
        <title>Aspergillus burnettii sp. nov., novel species from soil in southeast Queensland.</title>
        <authorList>
            <person name="Gilchrist C.L.M."/>
            <person name="Pitt J.I."/>
            <person name="Lange L."/>
            <person name="Lacey H.J."/>
            <person name="Vuong D."/>
            <person name="Midgley D.J."/>
            <person name="Greenfield P."/>
            <person name="Bradbury M."/>
            <person name="Lacey E."/>
            <person name="Busk P.K."/>
            <person name="Pilgaard B."/>
            <person name="Chooi Y.H."/>
            <person name="Piggott A.M."/>
        </authorList>
    </citation>
    <scope>NUCLEOTIDE SEQUENCE [LARGE SCALE GENOMIC DNA]</scope>
    <source>
        <strain evidence="6 7">FRR 5400</strain>
    </source>
</reference>
<dbReference type="Pfam" id="PF01565">
    <property type="entry name" value="FAD_binding_4"/>
    <property type="match status" value="1"/>
</dbReference>
<dbReference type="Pfam" id="PF08031">
    <property type="entry name" value="BBE"/>
    <property type="match status" value="1"/>
</dbReference>
<dbReference type="InterPro" id="IPR016166">
    <property type="entry name" value="FAD-bd_PCMH"/>
</dbReference>
<evidence type="ECO:0000256" key="1">
    <source>
        <dbReference type="ARBA" id="ARBA00005466"/>
    </source>
</evidence>
<evidence type="ECO:0000313" key="7">
    <source>
        <dbReference type="Proteomes" id="UP000541154"/>
    </source>
</evidence>
<evidence type="ECO:0000256" key="4">
    <source>
        <dbReference type="ARBA" id="ARBA00023002"/>
    </source>
</evidence>
<evidence type="ECO:0000256" key="2">
    <source>
        <dbReference type="ARBA" id="ARBA00022630"/>
    </source>
</evidence>
<keyword evidence="3" id="KW-0274">FAD</keyword>
<dbReference type="GO" id="GO:0071949">
    <property type="term" value="F:FAD binding"/>
    <property type="evidence" value="ECO:0007669"/>
    <property type="project" value="InterPro"/>
</dbReference>
<name>A0A8H6A812_PETAA</name>
<dbReference type="Gene3D" id="3.30.465.10">
    <property type="match status" value="1"/>
</dbReference>
<dbReference type="InterPro" id="IPR016169">
    <property type="entry name" value="FAD-bd_PCMH_sub2"/>
</dbReference>
<sequence length="478" mass="51829">MGNTASVAGHGCLVSAVAGNSAQVQVEGGPLLGLNGVHPYNLNFPVKPVAVTFPETSKQVADIVKCATEYGYKVQARSGGHSYGNYGLGGMDGAVVVDMKNFKQFSMNKNTYTATIGPGLSMRELDMHLYNSGKRAMAHGICPGVGVGGHLTIGGKGPTSRQWGLALDHIEEIEIVLSNYSIVKASDSLNPDIFFAVKGAAASYGVVTEFKVRTEPAQKQAVQYSYTINLGSITERARLLRDWQAFVADPQLTRKFAGSLIVFPKSIVITGIFYGTKDEYDSLGLEERFPKSNPGNIVILTDSLAMTTNAVEDVVLGITTDIPWYFYSKSIGLSRKNLIPLSGMEDILNYLDGAPVGLDFWFVTFDLVGGAVNDYATNSTGYPHREILIWVDAMLGGIIIPTTKPQYDFLDGFWHAVIQALPLPESDVPVYPGYVDPRLPNAQRHYWGPNLERLGQIKAAVDPDDVFHNPQGVQVGRT</sequence>
<comment type="similarity">
    <text evidence="1">Belongs to the oxygen-dependent FAD-linked oxidoreductase family.</text>
</comment>
<keyword evidence="4" id="KW-0560">Oxidoreductase</keyword>
<dbReference type="InterPro" id="IPR012951">
    <property type="entry name" value="BBE"/>
</dbReference>
<dbReference type="InterPro" id="IPR050416">
    <property type="entry name" value="FAD-linked_Oxidoreductase"/>
</dbReference>
<comment type="caution">
    <text evidence="6">The sequence shown here is derived from an EMBL/GenBank/DDBJ whole genome shotgun (WGS) entry which is preliminary data.</text>
</comment>
<dbReference type="Proteomes" id="UP000541154">
    <property type="component" value="Unassembled WGS sequence"/>
</dbReference>
<dbReference type="PANTHER" id="PTHR42973:SF17">
    <property type="entry name" value="OXIDASE, PUTATIVE (AFU_ORTHOLOGUE AFUA_6G14340)-RELATED"/>
    <property type="match status" value="1"/>
</dbReference>
<protein>
    <recommendedName>
        <fullName evidence="5">FAD-binding PCMH-type domain-containing protein</fullName>
    </recommendedName>
</protein>
<evidence type="ECO:0000256" key="3">
    <source>
        <dbReference type="ARBA" id="ARBA00022827"/>
    </source>
</evidence>
<dbReference type="Gene3D" id="3.40.462.20">
    <property type="match status" value="1"/>
</dbReference>
<dbReference type="GO" id="GO:0016491">
    <property type="term" value="F:oxidoreductase activity"/>
    <property type="evidence" value="ECO:0007669"/>
    <property type="project" value="UniProtKB-KW"/>
</dbReference>
<gene>
    <name evidence="6" type="ORF">ETB97_012856</name>
</gene>
<dbReference type="PANTHER" id="PTHR42973">
    <property type="entry name" value="BINDING OXIDOREDUCTASE, PUTATIVE (AFU_ORTHOLOGUE AFUA_1G17690)-RELATED"/>
    <property type="match status" value="1"/>
</dbReference>
<organism evidence="6 7">
    <name type="scientific">Petromyces alliaceus</name>
    <name type="common">Aspergillus alliaceus</name>
    <dbReference type="NCBI Taxonomy" id="209559"/>
    <lineage>
        <taxon>Eukaryota</taxon>
        <taxon>Fungi</taxon>
        <taxon>Dikarya</taxon>
        <taxon>Ascomycota</taxon>
        <taxon>Pezizomycotina</taxon>
        <taxon>Eurotiomycetes</taxon>
        <taxon>Eurotiomycetidae</taxon>
        <taxon>Eurotiales</taxon>
        <taxon>Aspergillaceae</taxon>
        <taxon>Aspergillus</taxon>
        <taxon>Aspergillus subgen. Circumdati</taxon>
    </lineage>
</organism>
<dbReference type="PROSITE" id="PS51387">
    <property type="entry name" value="FAD_PCMH"/>
    <property type="match status" value="1"/>
</dbReference>
<accession>A0A8H6A812</accession>
<evidence type="ECO:0000313" key="6">
    <source>
        <dbReference type="EMBL" id="KAF5861530.1"/>
    </source>
</evidence>
<keyword evidence="7" id="KW-1185">Reference proteome</keyword>